<keyword evidence="3" id="KW-1185">Reference proteome</keyword>
<name>A0ABR0DYF3_ZASCE</name>
<dbReference type="InterPro" id="IPR050982">
    <property type="entry name" value="Auxin_biosynth/cation_transpt"/>
</dbReference>
<dbReference type="Gene3D" id="3.50.50.60">
    <property type="entry name" value="FAD/NAD(P)-binding domain"/>
    <property type="match status" value="1"/>
</dbReference>
<evidence type="ECO:0000256" key="1">
    <source>
        <dbReference type="ARBA" id="ARBA00023002"/>
    </source>
</evidence>
<dbReference type="Proteomes" id="UP001305779">
    <property type="component" value="Unassembled WGS sequence"/>
</dbReference>
<comment type="caution">
    <text evidence="2">The sequence shown here is derived from an EMBL/GenBank/DDBJ whole genome shotgun (WGS) entry which is preliminary data.</text>
</comment>
<organism evidence="2 3">
    <name type="scientific">Zasmidium cellare</name>
    <name type="common">Wine cellar mold</name>
    <name type="synonym">Racodium cellare</name>
    <dbReference type="NCBI Taxonomy" id="395010"/>
    <lineage>
        <taxon>Eukaryota</taxon>
        <taxon>Fungi</taxon>
        <taxon>Dikarya</taxon>
        <taxon>Ascomycota</taxon>
        <taxon>Pezizomycotina</taxon>
        <taxon>Dothideomycetes</taxon>
        <taxon>Dothideomycetidae</taxon>
        <taxon>Mycosphaerellales</taxon>
        <taxon>Mycosphaerellaceae</taxon>
        <taxon>Zasmidium</taxon>
    </lineage>
</organism>
<reference evidence="2 3" key="1">
    <citation type="journal article" date="2023" name="G3 (Bethesda)">
        <title>A chromosome-level genome assembly of Zasmidium syzygii isolated from banana leaves.</title>
        <authorList>
            <person name="van Westerhoven A.C."/>
            <person name="Mehrabi R."/>
            <person name="Talebi R."/>
            <person name="Steentjes M.B.F."/>
            <person name="Corcolon B."/>
            <person name="Chong P.A."/>
            <person name="Kema G.H.J."/>
            <person name="Seidl M.F."/>
        </authorList>
    </citation>
    <scope>NUCLEOTIDE SEQUENCE [LARGE SCALE GENOMIC DNA]</scope>
    <source>
        <strain evidence="2 3">P124</strain>
    </source>
</reference>
<dbReference type="EMBL" id="JAXOVC010000015">
    <property type="protein sequence ID" value="KAK4494018.1"/>
    <property type="molecule type" value="Genomic_DNA"/>
</dbReference>
<dbReference type="SUPFAM" id="SSF51905">
    <property type="entry name" value="FAD/NAD(P)-binding domain"/>
    <property type="match status" value="2"/>
</dbReference>
<proteinExistence type="predicted"/>
<keyword evidence="1" id="KW-0560">Oxidoreductase</keyword>
<evidence type="ECO:0000313" key="3">
    <source>
        <dbReference type="Proteomes" id="UP001305779"/>
    </source>
</evidence>
<evidence type="ECO:0000313" key="2">
    <source>
        <dbReference type="EMBL" id="KAK4494018.1"/>
    </source>
</evidence>
<dbReference type="Pfam" id="PF13738">
    <property type="entry name" value="Pyr_redox_3"/>
    <property type="match status" value="1"/>
</dbReference>
<dbReference type="InterPro" id="IPR036188">
    <property type="entry name" value="FAD/NAD-bd_sf"/>
</dbReference>
<accession>A0ABR0DYF3</accession>
<evidence type="ECO:0008006" key="4">
    <source>
        <dbReference type="Google" id="ProtNLM"/>
    </source>
</evidence>
<dbReference type="PANTHER" id="PTHR43539">
    <property type="entry name" value="FLAVIN-BINDING MONOOXYGENASE-LIKE PROTEIN (AFU_ORTHOLOGUE AFUA_4G09220)"/>
    <property type="match status" value="1"/>
</dbReference>
<gene>
    <name evidence="2" type="ORF">PRZ48_015204</name>
</gene>
<sequence length="595" mass="65926">MATALPNLSLHEGTDRSNIDLSKIVEQWLASLDQALQQNPGASLPTGLFLEQESFWRDILSVSWDRRTKHGQDAILEYLRLSQHGLGSFRTVASGALAPTLMDMGGMIFLQSGFSFENVFGSGTGLVRLVNVGPSEWQAWTVYTQLEELKEQSTSNASKDNNDLQVLVIGGGHCGLMLGARFQKSGLSYRIIESSDRIGDSWRRRYRSIKLHTPTWTDEFPYLPFPKDYPDLLEQDQISDWQEHYAKQLDLKVDLKSTVKHAAWDESKKLYRVTVDGPQGQYVLTPRHIVLATGIFTSTPLPIEFPGVDSFKGQVYHSVQHTSARDVPDIQNKRVVIVGASTSAHDVAEDFVNAGAKGVSLVQRGPIFSFTMEAIVAVVLGAFRHLPIEELDLMLNSFPTAIVRTMSPFQTQAMASFDKDLLDGLEKQGLSVLRGDDGVGFAEHQFVKLGHWYIDQGASQMIVDGKIKILRDGKGVTGFHRDGVVLGNGTEAPADVVVLATGMKTGDSKIEEIFGANVKEQVGNLAGLDSEQEFRGWWRPTGFPGLWYLPGNFMWGRQFSHFLALQIKAIEDGQNPVYWEENIANHAQMASVAGQ</sequence>
<protein>
    <recommendedName>
        <fullName evidence="4">Flavin-containing monooxygenase</fullName>
    </recommendedName>
</protein>
<dbReference type="PANTHER" id="PTHR43539:SF24">
    <property type="entry name" value="FAD_NAD(P)-BINDING DOMAIN-CONTAINING PROTEIN-RELATED"/>
    <property type="match status" value="1"/>
</dbReference>